<dbReference type="InterPro" id="IPR006905">
    <property type="entry name" value="Flavin_halogenase"/>
</dbReference>
<feature type="active site" evidence="1">
    <location>
        <position position="78"/>
    </location>
</feature>
<evidence type="ECO:0000313" key="3">
    <source>
        <dbReference type="EMBL" id="MCL1138941.1"/>
    </source>
</evidence>
<proteinExistence type="predicted"/>
<evidence type="ECO:0000313" key="4">
    <source>
        <dbReference type="Proteomes" id="UP001139293"/>
    </source>
</evidence>
<dbReference type="SUPFAM" id="SSF51905">
    <property type="entry name" value="FAD/NAD(P)-binding domain"/>
    <property type="match status" value="1"/>
</dbReference>
<dbReference type="AlphaFoldDB" id="A0A9X1ZCD4"/>
<gene>
    <name evidence="3" type="ORF">L2740_10320</name>
</gene>
<keyword evidence="4" id="KW-1185">Reference proteome</keyword>
<dbReference type="InterPro" id="IPR050816">
    <property type="entry name" value="Flavin-dep_Halogenase_NPB"/>
</dbReference>
<dbReference type="PANTHER" id="PTHR43747">
    <property type="entry name" value="FAD-BINDING PROTEIN"/>
    <property type="match status" value="1"/>
</dbReference>
<organism evidence="3 4">
    <name type="scientific">Shewanella pneumatophori</name>
    <dbReference type="NCBI Taxonomy" id="314092"/>
    <lineage>
        <taxon>Bacteria</taxon>
        <taxon>Pseudomonadati</taxon>
        <taxon>Pseudomonadota</taxon>
        <taxon>Gammaproteobacteria</taxon>
        <taxon>Alteromonadales</taxon>
        <taxon>Shewanellaceae</taxon>
        <taxon>Shewanella</taxon>
    </lineage>
</organism>
<dbReference type="EMBL" id="JAKILB010000005">
    <property type="protein sequence ID" value="MCL1138941.1"/>
    <property type="molecule type" value="Genomic_DNA"/>
</dbReference>
<sequence>MKINKIAIVGGGTAGWLVANHLGKALKGDKSASITLIESLDIPTIGVGEGTVPMMRDTLQHFGISEAEFISRCDATFKQSIKFENWLDKDRHGDNNFYHHLFDYPFPMGEDLTNYWLNKVATSPYSQTVSFQEAVCENNLAPKHITDPEYAGQTTYAYHLDAKKFAKLLAENATQNFDVSHVICNVTDVQLNKAGGIRSLITDNFGELEFDFYIDCSGFSSYLLGNKLGVKFIDQSSKLLIDRAITVQVPTNGQESLKPYTRAVAHKAGWIWDIPLPHRRGVGFVYASSYMSYEEALQKLSHYVGPDIESLTTREIPMQVGYRERFWQDNCVAIGLSQGFVEPLEATAILVTDFCAQHLAERFPRDREVLADLAKRFNDNVSYAWSKVIDFVQLHYYLSDRVDSAFWQDVKNEQMLSEDLRNKLLRWKYFSPKSTDFTSKYEVFDIENYLYVLYGMKFLTRPQQLNSVEEDRMAEIEAKVKQHAEYLSAELTEQRELIDKIKQYGLTAI</sequence>
<dbReference type="GO" id="GO:0000166">
    <property type="term" value="F:nucleotide binding"/>
    <property type="evidence" value="ECO:0007669"/>
    <property type="project" value="UniProtKB-KW"/>
</dbReference>
<dbReference type="Pfam" id="PF04820">
    <property type="entry name" value="Trp_halogenase"/>
    <property type="match status" value="1"/>
</dbReference>
<dbReference type="InterPro" id="IPR036188">
    <property type="entry name" value="FAD/NAD-bd_sf"/>
</dbReference>
<feature type="binding site" evidence="2">
    <location>
        <position position="336"/>
    </location>
    <ligand>
        <name>FAD</name>
        <dbReference type="ChEBI" id="CHEBI:57692"/>
    </ligand>
</feature>
<name>A0A9X1ZCD4_9GAMM</name>
<feature type="binding site" evidence="2">
    <location>
        <begin position="11"/>
        <end position="14"/>
    </location>
    <ligand>
        <name>FAD</name>
        <dbReference type="ChEBI" id="CHEBI:57692"/>
    </ligand>
</feature>
<protein>
    <submittedName>
        <fullName evidence="3">Tryptophan 7-halogenase</fullName>
    </submittedName>
</protein>
<dbReference type="PANTHER" id="PTHR43747:SF4">
    <property type="entry name" value="FLAVIN-DEPENDENT TRYPTOPHAN HALOGENASE"/>
    <property type="match status" value="1"/>
</dbReference>
<dbReference type="RefSeq" id="WP_248950079.1">
    <property type="nucleotide sequence ID" value="NZ_JAKILB010000005.1"/>
</dbReference>
<evidence type="ECO:0000256" key="1">
    <source>
        <dbReference type="PIRSR" id="PIRSR011396-1"/>
    </source>
</evidence>
<dbReference type="PIRSF" id="PIRSF011396">
    <property type="entry name" value="Trp_halogenase"/>
    <property type="match status" value="1"/>
</dbReference>
<dbReference type="InterPro" id="IPR033856">
    <property type="entry name" value="Trp_halogen"/>
</dbReference>
<keyword evidence="2" id="KW-0285">Flavoprotein</keyword>
<accession>A0A9X1ZCD4</accession>
<comment type="caution">
    <text evidence="3">The sequence shown here is derived from an EMBL/GenBank/DDBJ whole genome shotgun (WGS) entry which is preliminary data.</text>
</comment>
<feature type="binding site" evidence="2">
    <location>
        <position position="78"/>
    </location>
    <ligand>
        <name>7-chloro-L-tryptophan</name>
        <dbReference type="ChEBI" id="CHEBI:58713"/>
    </ligand>
</feature>
<reference evidence="3" key="1">
    <citation type="submission" date="2022-01" db="EMBL/GenBank/DDBJ databases">
        <title>Whole genome-based taxonomy of the Shewanellaceae.</title>
        <authorList>
            <person name="Martin-Rodriguez A.J."/>
        </authorList>
    </citation>
    <scope>NUCLEOTIDE SEQUENCE</scope>
    <source>
        <strain evidence="3">KCTC 23973</strain>
    </source>
</reference>
<keyword evidence="2" id="KW-0547">Nucleotide-binding</keyword>
<feature type="binding site" evidence="2">
    <location>
        <position position="186"/>
    </location>
    <ligand>
        <name>FAD</name>
        <dbReference type="ChEBI" id="CHEBI:57692"/>
    </ligand>
</feature>
<feature type="binding site" evidence="2">
    <location>
        <position position="349"/>
    </location>
    <ligand>
        <name>FAD</name>
        <dbReference type="ChEBI" id="CHEBI:57692"/>
    </ligand>
</feature>
<dbReference type="Proteomes" id="UP001139293">
    <property type="component" value="Unassembled WGS sequence"/>
</dbReference>
<feature type="binding site" evidence="2">
    <location>
        <position position="345"/>
    </location>
    <ligand>
        <name>L-tryptophan</name>
        <dbReference type="ChEBI" id="CHEBI:57912"/>
    </ligand>
</feature>
<keyword evidence="2" id="KW-0274">FAD</keyword>
<evidence type="ECO:0000256" key="2">
    <source>
        <dbReference type="PIRSR" id="PIRSR011396-2"/>
    </source>
</evidence>
<dbReference type="GO" id="GO:0004497">
    <property type="term" value="F:monooxygenase activity"/>
    <property type="evidence" value="ECO:0007669"/>
    <property type="project" value="InterPro"/>
</dbReference>
<dbReference type="Gene3D" id="3.50.50.60">
    <property type="entry name" value="FAD/NAD(P)-binding domain"/>
    <property type="match status" value="1"/>
</dbReference>